<keyword evidence="8" id="KW-1185">Reference proteome</keyword>
<dbReference type="InterPro" id="IPR000630">
    <property type="entry name" value="Ribosomal_uS8"/>
</dbReference>
<evidence type="ECO:0000256" key="5">
    <source>
        <dbReference type="ARBA" id="ARBA00022980"/>
    </source>
</evidence>
<dbReference type="SUPFAM" id="SSF56047">
    <property type="entry name" value="Ribosomal protein S8"/>
    <property type="match status" value="1"/>
</dbReference>
<dbReference type="PANTHER" id="PTHR11758">
    <property type="entry name" value="40S RIBOSOMAL PROTEIN S15A"/>
    <property type="match status" value="1"/>
</dbReference>
<evidence type="ECO:0000313" key="7">
    <source>
        <dbReference type="EMBL" id="CAI7998740.1"/>
    </source>
</evidence>
<comment type="function">
    <text evidence="1">One of the primary rRNA binding proteins, it binds directly to 16S rRNA central domain where it helps coordinate assembly of the platform of the 30S subunit.</text>
</comment>
<dbReference type="GO" id="GO:0005840">
    <property type="term" value="C:ribosome"/>
    <property type="evidence" value="ECO:0007669"/>
    <property type="project" value="UniProtKB-KW"/>
</dbReference>
<organism evidence="7 8">
    <name type="scientific">Geodia barretti</name>
    <name type="common">Barrett's horny sponge</name>
    <dbReference type="NCBI Taxonomy" id="519541"/>
    <lineage>
        <taxon>Eukaryota</taxon>
        <taxon>Metazoa</taxon>
        <taxon>Porifera</taxon>
        <taxon>Demospongiae</taxon>
        <taxon>Heteroscleromorpha</taxon>
        <taxon>Tetractinellida</taxon>
        <taxon>Astrophorina</taxon>
        <taxon>Geodiidae</taxon>
        <taxon>Geodia</taxon>
    </lineage>
</organism>
<sequence length="133" mass="15139">MPVTDPISDMLTRIRNAVMSHHDTVSIPHSKMKRSLLRLLRDEGFIVNVETHRDGVKADFEVKLRYYEEDDESVITGLKRISTPGRRVYVGKHEIPRYFGGRGVAFLSTSKGVMTSDQARRSGVGGELLFYVW</sequence>
<keyword evidence="6" id="KW-0687">Ribonucleoprotein</keyword>
<dbReference type="Proteomes" id="UP001174909">
    <property type="component" value="Unassembled WGS sequence"/>
</dbReference>
<dbReference type="GO" id="GO:0019843">
    <property type="term" value="F:rRNA binding"/>
    <property type="evidence" value="ECO:0007669"/>
    <property type="project" value="UniProtKB-KW"/>
</dbReference>
<dbReference type="Gene3D" id="3.30.1370.30">
    <property type="match status" value="1"/>
</dbReference>
<accession>A0AA35QZY1</accession>
<evidence type="ECO:0000256" key="2">
    <source>
        <dbReference type="ARBA" id="ARBA00006471"/>
    </source>
</evidence>
<keyword evidence="4" id="KW-0694">RNA-binding</keyword>
<evidence type="ECO:0000256" key="4">
    <source>
        <dbReference type="ARBA" id="ARBA00022884"/>
    </source>
</evidence>
<dbReference type="GO" id="GO:0003735">
    <property type="term" value="F:structural constituent of ribosome"/>
    <property type="evidence" value="ECO:0007669"/>
    <property type="project" value="InterPro"/>
</dbReference>
<comment type="caution">
    <text evidence="7">The sequence shown here is derived from an EMBL/GenBank/DDBJ whole genome shotgun (WGS) entry which is preliminary data.</text>
</comment>
<keyword evidence="5 7" id="KW-0689">Ribosomal protein</keyword>
<dbReference type="GO" id="GO:0006412">
    <property type="term" value="P:translation"/>
    <property type="evidence" value="ECO:0007669"/>
    <property type="project" value="InterPro"/>
</dbReference>
<comment type="similarity">
    <text evidence="2">Belongs to the universal ribosomal protein uS8 family.</text>
</comment>
<dbReference type="EMBL" id="CASHTH010000353">
    <property type="protein sequence ID" value="CAI7998740.1"/>
    <property type="molecule type" value="Genomic_DNA"/>
</dbReference>
<evidence type="ECO:0000256" key="1">
    <source>
        <dbReference type="ARBA" id="ARBA00002569"/>
    </source>
</evidence>
<gene>
    <name evidence="7" type="ORF">GBAR_LOCUS2517</name>
</gene>
<dbReference type="GO" id="GO:1990904">
    <property type="term" value="C:ribonucleoprotein complex"/>
    <property type="evidence" value="ECO:0007669"/>
    <property type="project" value="UniProtKB-KW"/>
</dbReference>
<name>A0AA35QZY1_GEOBA</name>
<dbReference type="FunFam" id="3.30.1370.30:FF:000002">
    <property type="entry name" value="30S ribosomal protein S8"/>
    <property type="match status" value="1"/>
</dbReference>
<dbReference type="Gene3D" id="3.30.1490.10">
    <property type="match status" value="1"/>
</dbReference>
<evidence type="ECO:0000313" key="8">
    <source>
        <dbReference type="Proteomes" id="UP001174909"/>
    </source>
</evidence>
<proteinExistence type="inferred from homology"/>
<dbReference type="FunFam" id="3.30.1490.10:FF:000001">
    <property type="entry name" value="30S ribosomal protein S8"/>
    <property type="match status" value="1"/>
</dbReference>
<evidence type="ECO:0000256" key="3">
    <source>
        <dbReference type="ARBA" id="ARBA00022730"/>
    </source>
</evidence>
<dbReference type="Pfam" id="PF00410">
    <property type="entry name" value="Ribosomal_S8"/>
    <property type="match status" value="1"/>
</dbReference>
<dbReference type="AlphaFoldDB" id="A0AA35QZY1"/>
<dbReference type="InterPro" id="IPR035987">
    <property type="entry name" value="Ribosomal_uS8_sf"/>
</dbReference>
<evidence type="ECO:0000256" key="6">
    <source>
        <dbReference type="ARBA" id="ARBA00023274"/>
    </source>
</evidence>
<keyword evidence="3" id="KW-0699">rRNA-binding</keyword>
<reference evidence="7" key="1">
    <citation type="submission" date="2023-03" db="EMBL/GenBank/DDBJ databases">
        <authorList>
            <person name="Steffen K."/>
            <person name="Cardenas P."/>
        </authorList>
    </citation>
    <scope>NUCLEOTIDE SEQUENCE</scope>
</reference>
<protein>
    <submittedName>
        <fullName evidence="7">30S ribosomal protein S8</fullName>
    </submittedName>
</protein>
<dbReference type="HAMAP" id="MF_01302_B">
    <property type="entry name" value="Ribosomal_uS8_B"/>
    <property type="match status" value="1"/>
</dbReference>
<dbReference type="NCBIfam" id="NF001109">
    <property type="entry name" value="PRK00136.1"/>
    <property type="match status" value="1"/>
</dbReference>
<dbReference type="GO" id="GO:0005737">
    <property type="term" value="C:cytoplasm"/>
    <property type="evidence" value="ECO:0007669"/>
    <property type="project" value="UniProtKB-ARBA"/>
</dbReference>